<keyword evidence="1" id="KW-0812">Transmembrane</keyword>
<evidence type="ECO:0000313" key="3">
    <source>
        <dbReference type="EMBL" id="KKM96631.1"/>
    </source>
</evidence>
<accession>A0A0F9MBD0</accession>
<evidence type="ECO:0000259" key="2">
    <source>
        <dbReference type="Pfam" id="PF02517"/>
    </source>
</evidence>
<proteinExistence type="predicted"/>
<feature type="transmembrane region" description="Helical" evidence="1">
    <location>
        <begin position="20"/>
        <end position="42"/>
    </location>
</feature>
<dbReference type="Pfam" id="PF02517">
    <property type="entry name" value="Rce1-like"/>
    <property type="match status" value="1"/>
</dbReference>
<reference evidence="3" key="1">
    <citation type="journal article" date="2015" name="Nature">
        <title>Complex archaea that bridge the gap between prokaryotes and eukaryotes.</title>
        <authorList>
            <person name="Spang A."/>
            <person name="Saw J.H."/>
            <person name="Jorgensen S.L."/>
            <person name="Zaremba-Niedzwiedzka K."/>
            <person name="Martijn J."/>
            <person name="Lind A.E."/>
            <person name="van Eijk R."/>
            <person name="Schleper C."/>
            <person name="Guy L."/>
            <person name="Ettema T.J."/>
        </authorList>
    </citation>
    <scope>NUCLEOTIDE SEQUENCE</scope>
</reference>
<keyword evidence="1" id="KW-0472">Membrane</keyword>
<comment type="caution">
    <text evidence="3">The sequence shown here is derived from an EMBL/GenBank/DDBJ whole genome shotgun (WGS) entry which is preliminary data.</text>
</comment>
<sequence>MSIDFNDLYLTFKIIDKGKWLKYIYIVLVIASTSFLFTILHVNRYQDIPFLIELFVAGIFYGTCYWVTKDLTACILAHLLRNILSVRELGISIPGFIIIFLYIFYIFVLEEKSSNY</sequence>
<gene>
    <name evidence="3" type="ORF">LCGC14_1176170</name>
</gene>
<protein>
    <recommendedName>
        <fullName evidence="2">CAAX prenyl protease 2/Lysostaphin resistance protein A-like domain-containing protein</fullName>
    </recommendedName>
</protein>
<dbReference type="EMBL" id="LAZR01005856">
    <property type="protein sequence ID" value="KKM96631.1"/>
    <property type="molecule type" value="Genomic_DNA"/>
</dbReference>
<feature type="domain" description="CAAX prenyl protease 2/Lysostaphin resistance protein A-like" evidence="2">
    <location>
        <begin position="24"/>
        <end position="83"/>
    </location>
</feature>
<dbReference type="InterPro" id="IPR003675">
    <property type="entry name" value="Rce1/LyrA-like_dom"/>
</dbReference>
<feature type="transmembrane region" description="Helical" evidence="1">
    <location>
        <begin position="89"/>
        <end position="108"/>
    </location>
</feature>
<dbReference type="AlphaFoldDB" id="A0A0F9MBD0"/>
<name>A0A0F9MBD0_9ZZZZ</name>
<keyword evidence="1" id="KW-1133">Transmembrane helix</keyword>
<feature type="transmembrane region" description="Helical" evidence="1">
    <location>
        <begin position="48"/>
        <end position="68"/>
    </location>
</feature>
<evidence type="ECO:0000256" key="1">
    <source>
        <dbReference type="SAM" id="Phobius"/>
    </source>
</evidence>
<dbReference type="GO" id="GO:0004175">
    <property type="term" value="F:endopeptidase activity"/>
    <property type="evidence" value="ECO:0007669"/>
    <property type="project" value="UniProtKB-ARBA"/>
</dbReference>
<organism evidence="3">
    <name type="scientific">marine sediment metagenome</name>
    <dbReference type="NCBI Taxonomy" id="412755"/>
    <lineage>
        <taxon>unclassified sequences</taxon>
        <taxon>metagenomes</taxon>
        <taxon>ecological metagenomes</taxon>
    </lineage>
</organism>
<dbReference type="GO" id="GO:0080120">
    <property type="term" value="P:CAAX-box protein maturation"/>
    <property type="evidence" value="ECO:0007669"/>
    <property type="project" value="UniProtKB-ARBA"/>
</dbReference>